<keyword evidence="1" id="KW-0472">Membrane</keyword>
<keyword evidence="1" id="KW-1133">Transmembrane helix</keyword>
<dbReference type="AlphaFoldDB" id="A0A2M6IUB6"/>
<dbReference type="Proteomes" id="UP000231056">
    <property type="component" value="Unassembled WGS sequence"/>
</dbReference>
<evidence type="ECO:0000256" key="1">
    <source>
        <dbReference type="SAM" id="Phobius"/>
    </source>
</evidence>
<protein>
    <recommendedName>
        <fullName evidence="4">Transmembrane protein</fullName>
    </recommendedName>
</protein>
<name>A0A2M6IUB6_9BACT</name>
<comment type="caution">
    <text evidence="2">The sequence shown here is derived from an EMBL/GenBank/DDBJ whole genome shotgun (WGS) entry which is preliminary data.</text>
</comment>
<evidence type="ECO:0008006" key="4">
    <source>
        <dbReference type="Google" id="ProtNLM"/>
    </source>
</evidence>
<dbReference type="EMBL" id="PCVM01000048">
    <property type="protein sequence ID" value="PIQ73531.1"/>
    <property type="molecule type" value="Genomic_DNA"/>
</dbReference>
<keyword evidence="1" id="KW-0812">Transmembrane</keyword>
<evidence type="ECO:0000313" key="2">
    <source>
        <dbReference type="EMBL" id="PIQ73531.1"/>
    </source>
</evidence>
<feature type="transmembrane region" description="Helical" evidence="1">
    <location>
        <begin position="12"/>
        <end position="32"/>
    </location>
</feature>
<evidence type="ECO:0000313" key="3">
    <source>
        <dbReference type="Proteomes" id="UP000231056"/>
    </source>
</evidence>
<organism evidence="2 3">
    <name type="scientific">Candidatus Roizmanbacteria bacterium CG11_big_fil_rev_8_21_14_0_20_36_8</name>
    <dbReference type="NCBI Taxonomy" id="1974856"/>
    <lineage>
        <taxon>Bacteria</taxon>
        <taxon>Candidatus Roizmaniibacteriota</taxon>
    </lineage>
</organism>
<feature type="non-terminal residue" evidence="2">
    <location>
        <position position="118"/>
    </location>
</feature>
<accession>A0A2M6IUB6</accession>
<gene>
    <name evidence="2" type="ORF">COV58_01975</name>
</gene>
<reference evidence="2 3" key="1">
    <citation type="submission" date="2017-09" db="EMBL/GenBank/DDBJ databases">
        <title>Depth-based differentiation of microbial function through sediment-hosted aquifers and enrichment of novel symbionts in the deep terrestrial subsurface.</title>
        <authorList>
            <person name="Probst A.J."/>
            <person name="Ladd B."/>
            <person name="Jarett J.K."/>
            <person name="Geller-Mcgrath D.E."/>
            <person name="Sieber C.M."/>
            <person name="Emerson J.B."/>
            <person name="Anantharaman K."/>
            <person name="Thomas B.C."/>
            <person name="Malmstrom R."/>
            <person name="Stieglmeier M."/>
            <person name="Klingl A."/>
            <person name="Woyke T."/>
            <person name="Ryan C.M."/>
            <person name="Banfield J.F."/>
        </authorList>
    </citation>
    <scope>NUCLEOTIDE SEQUENCE [LARGE SCALE GENOMIC DNA]</scope>
    <source>
        <strain evidence="2">CG11_big_fil_rev_8_21_14_0_20_36_8</strain>
    </source>
</reference>
<proteinExistence type="predicted"/>
<sequence>MTTTKSSKNKNIYVIFSAVFFAIGVVFFSLAIQKYQVLINSQASTNCEGHEAGATWCSGTERKQCRNDGNGLEVPAPAQTWCDGPTGNILTCGATVEDCGGRGCTGTSCNQASGVPGT</sequence>